<gene>
    <name evidence="9" type="primary">mreD</name>
    <name evidence="9" type="ORF">WAK64_01175</name>
</gene>
<dbReference type="RefSeq" id="WP_336585090.1">
    <property type="nucleotide sequence ID" value="NZ_JBBAXC010000001.1"/>
</dbReference>
<comment type="caution">
    <text evidence="9">The sequence shown here is derived from an EMBL/GenBank/DDBJ whole genome shotgun (WGS) entry which is preliminary data.</text>
</comment>
<accession>A0ABU8H8U6</accession>
<proteinExistence type="inferred from homology"/>
<feature type="transmembrane region" description="Helical" evidence="8">
    <location>
        <begin position="58"/>
        <end position="81"/>
    </location>
</feature>
<keyword evidence="10" id="KW-1185">Reference proteome</keyword>
<keyword evidence="6 8" id="KW-1133">Transmembrane helix</keyword>
<comment type="subcellular location">
    <subcellularLocation>
        <location evidence="1">Cell membrane</location>
        <topology evidence="1">Multi-pass membrane protein</topology>
    </subcellularLocation>
</comment>
<keyword evidence="3" id="KW-1003">Cell membrane</keyword>
<evidence type="ECO:0000313" key="10">
    <source>
        <dbReference type="Proteomes" id="UP001312865"/>
    </source>
</evidence>
<dbReference type="Proteomes" id="UP001312865">
    <property type="component" value="Unassembled WGS sequence"/>
</dbReference>
<evidence type="ECO:0000256" key="7">
    <source>
        <dbReference type="ARBA" id="ARBA00023136"/>
    </source>
</evidence>
<name>A0ABU8H8U6_9BACI</name>
<keyword evidence="4 8" id="KW-0812">Transmembrane</keyword>
<evidence type="ECO:0000256" key="8">
    <source>
        <dbReference type="SAM" id="Phobius"/>
    </source>
</evidence>
<feature type="transmembrane region" description="Helical" evidence="8">
    <location>
        <begin position="101"/>
        <end position="124"/>
    </location>
</feature>
<feature type="transmembrane region" description="Helical" evidence="8">
    <location>
        <begin position="34"/>
        <end position="51"/>
    </location>
</feature>
<protein>
    <submittedName>
        <fullName evidence="9">Rod shape-determining protein MreD</fullName>
    </submittedName>
</protein>
<dbReference type="InterPro" id="IPR007227">
    <property type="entry name" value="Cell_shape_determining_MreD"/>
</dbReference>
<evidence type="ECO:0000256" key="5">
    <source>
        <dbReference type="ARBA" id="ARBA00022960"/>
    </source>
</evidence>
<evidence type="ECO:0000256" key="2">
    <source>
        <dbReference type="ARBA" id="ARBA00007776"/>
    </source>
</evidence>
<comment type="similarity">
    <text evidence="2">Belongs to the MreD family.</text>
</comment>
<reference evidence="9 10" key="1">
    <citation type="journal article" date="2018" name="J. Microbiol.">
        <title>Bacillus spongiae sp. nov., isolated from sponge of Jeju Island.</title>
        <authorList>
            <person name="Lee G.E."/>
            <person name="Im W.T."/>
            <person name="Park J.S."/>
        </authorList>
    </citation>
    <scope>NUCLEOTIDE SEQUENCE [LARGE SCALE GENOMIC DNA]</scope>
    <source>
        <strain evidence="9 10">135PIL107-10</strain>
    </source>
</reference>
<dbReference type="NCBIfam" id="TIGR03426">
    <property type="entry name" value="shape_MreD"/>
    <property type="match status" value="1"/>
</dbReference>
<evidence type="ECO:0000256" key="4">
    <source>
        <dbReference type="ARBA" id="ARBA00022692"/>
    </source>
</evidence>
<keyword evidence="7 8" id="KW-0472">Membrane</keyword>
<evidence type="ECO:0000256" key="1">
    <source>
        <dbReference type="ARBA" id="ARBA00004651"/>
    </source>
</evidence>
<feature type="transmembrane region" description="Helical" evidence="8">
    <location>
        <begin position="136"/>
        <end position="156"/>
    </location>
</feature>
<organism evidence="9 10">
    <name type="scientific">Bacillus spongiae</name>
    <dbReference type="NCBI Taxonomy" id="2683610"/>
    <lineage>
        <taxon>Bacteria</taxon>
        <taxon>Bacillati</taxon>
        <taxon>Bacillota</taxon>
        <taxon>Bacilli</taxon>
        <taxon>Bacillales</taxon>
        <taxon>Bacillaceae</taxon>
        <taxon>Bacillus</taxon>
    </lineage>
</organism>
<sequence>MMKFLLPIVVTLVFYSESIFVMLFPPELFGKHTIVVPHFLLLLLCFIGIYLGKKTALIYAVIFGLLFDLYYTGIFGVYLYLFPIMVFLVIQIMRVVNANVFVSSAVSLLAMTMTEFAVFFLYLLLQKTGFTVNQFIEWRLFPTLLVNAAALLVFSYPTKVLLFKVKKHMNNE</sequence>
<dbReference type="Pfam" id="PF04093">
    <property type="entry name" value="MreD"/>
    <property type="match status" value="1"/>
</dbReference>
<keyword evidence="5" id="KW-0133">Cell shape</keyword>
<evidence type="ECO:0000256" key="3">
    <source>
        <dbReference type="ARBA" id="ARBA00022475"/>
    </source>
</evidence>
<dbReference type="EMBL" id="JBBAXC010000001">
    <property type="protein sequence ID" value="MEI5905675.1"/>
    <property type="molecule type" value="Genomic_DNA"/>
</dbReference>
<evidence type="ECO:0000313" key="9">
    <source>
        <dbReference type="EMBL" id="MEI5905675.1"/>
    </source>
</evidence>
<evidence type="ECO:0000256" key="6">
    <source>
        <dbReference type="ARBA" id="ARBA00022989"/>
    </source>
</evidence>